<dbReference type="STRING" id="1229276.DI53_2526"/>
<evidence type="ECO:0000313" key="1">
    <source>
        <dbReference type="EMBL" id="KGE13733.1"/>
    </source>
</evidence>
<protein>
    <submittedName>
        <fullName evidence="1">Uncharacterized protein</fullName>
    </submittedName>
</protein>
<proteinExistence type="predicted"/>
<dbReference type="Proteomes" id="UP000031802">
    <property type="component" value="Unassembled WGS sequence"/>
</dbReference>
<dbReference type="EMBL" id="JJMU01000043">
    <property type="protein sequence ID" value="KGE13733.1"/>
    <property type="molecule type" value="Genomic_DNA"/>
</dbReference>
<keyword evidence="2" id="KW-1185">Reference proteome</keyword>
<accession>A0A0B8T3N9</accession>
<evidence type="ECO:0000313" key="2">
    <source>
        <dbReference type="Proteomes" id="UP000031802"/>
    </source>
</evidence>
<reference evidence="1 2" key="2">
    <citation type="journal article" date="2015" name="PLoS ONE">
        <title>Whole-Genome Optical Mapping and Finished Genome Sequence of Sphingobacterium deserti sp. nov., a New Species Isolated from the Western Desert of China.</title>
        <authorList>
            <person name="Teng C."/>
            <person name="Zhou Z."/>
            <person name="Molnar I."/>
            <person name="Li X."/>
            <person name="Tang R."/>
            <person name="Chen M."/>
            <person name="Wang L."/>
            <person name="Su S."/>
            <person name="Zhang W."/>
            <person name="Lin M."/>
        </authorList>
    </citation>
    <scope>NUCLEOTIDE SEQUENCE [LARGE SCALE GENOMIC DNA]</scope>
    <source>
        <strain evidence="2">ACCC05744</strain>
    </source>
</reference>
<sequence length="57" mass="6559">MAPFIVIITFASLISVLKFQGVTRRGPELRDKRVLRSAYSVLRQSETRYIVVSAVRY</sequence>
<gene>
    <name evidence="1" type="ORF">DI53_2526</name>
</gene>
<organism evidence="1 2">
    <name type="scientific">Sphingobacterium deserti</name>
    <dbReference type="NCBI Taxonomy" id="1229276"/>
    <lineage>
        <taxon>Bacteria</taxon>
        <taxon>Pseudomonadati</taxon>
        <taxon>Bacteroidota</taxon>
        <taxon>Sphingobacteriia</taxon>
        <taxon>Sphingobacteriales</taxon>
        <taxon>Sphingobacteriaceae</taxon>
        <taxon>Sphingobacterium</taxon>
    </lineage>
</organism>
<dbReference type="AlphaFoldDB" id="A0A0B8T3N9"/>
<name>A0A0B8T3N9_9SPHI</name>
<comment type="caution">
    <text evidence="1">The sequence shown here is derived from an EMBL/GenBank/DDBJ whole genome shotgun (WGS) entry which is preliminary data.</text>
</comment>
<reference evidence="2" key="1">
    <citation type="submission" date="2014-04" db="EMBL/GenBank/DDBJ databases">
        <title>Whole-Genome optical mapping and complete genome sequence of Sphingobacterium deserti sp. nov., a new spaces isolated from desert in the west of China.</title>
        <authorList>
            <person name="Teng C."/>
            <person name="Zhou Z."/>
            <person name="Li X."/>
            <person name="Chen M."/>
            <person name="Lin M."/>
            <person name="Wang L."/>
            <person name="Su S."/>
            <person name="Zhang C."/>
            <person name="Zhang W."/>
        </authorList>
    </citation>
    <scope>NUCLEOTIDE SEQUENCE [LARGE SCALE GENOMIC DNA]</scope>
    <source>
        <strain evidence="2">ACCC05744</strain>
    </source>
</reference>